<dbReference type="OrthoDB" id="5673741at2"/>
<keyword evidence="1" id="KW-0175">Coiled coil</keyword>
<dbReference type="RefSeq" id="WP_132024757.1">
    <property type="nucleotide sequence ID" value="NZ_CP016605.1"/>
</dbReference>
<dbReference type="InterPro" id="IPR011250">
    <property type="entry name" value="OMP/PagP_B-barrel"/>
</dbReference>
<accession>A0A4V2SIV6</accession>
<dbReference type="Pfam" id="PF01298">
    <property type="entry name" value="TbpB_B_D"/>
    <property type="match status" value="2"/>
</dbReference>
<dbReference type="Proteomes" id="UP000294841">
    <property type="component" value="Unassembled WGS sequence"/>
</dbReference>
<dbReference type="Gene3D" id="2.40.128.240">
    <property type="match status" value="1"/>
</dbReference>
<name>A0A4V2SIV6_9PAST</name>
<dbReference type="EMBL" id="SLXI01000007">
    <property type="protein sequence ID" value="TCP11478.1"/>
    <property type="molecule type" value="Genomic_DNA"/>
</dbReference>
<gene>
    <name evidence="4" type="ORF">EV697_10729</name>
</gene>
<feature type="domain" description="Transferrin-binding protein B C-lobe/N-lobe beta-barrel" evidence="3">
    <location>
        <begin position="185"/>
        <end position="339"/>
    </location>
</feature>
<evidence type="ECO:0000256" key="2">
    <source>
        <dbReference type="SAM" id="SignalP"/>
    </source>
</evidence>
<keyword evidence="2" id="KW-0732">Signal</keyword>
<comment type="caution">
    <text evidence="4">The sequence shown here is derived from an EMBL/GenBank/DDBJ whole genome shotgun (WGS) entry which is preliminary data.</text>
</comment>
<protein>
    <submittedName>
        <fullName evidence="4">Transferrin binding protein</fullName>
    </submittedName>
</protein>
<dbReference type="AlphaFoldDB" id="A0A4V2SIV6"/>
<proteinExistence type="predicted"/>
<feature type="domain" description="Transferrin-binding protein B C-lobe/N-lobe beta-barrel" evidence="3">
    <location>
        <begin position="742"/>
        <end position="884"/>
    </location>
</feature>
<feature type="signal peptide" evidence="2">
    <location>
        <begin position="1"/>
        <end position="22"/>
    </location>
</feature>
<dbReference type="Gene3D" id="2.40.128.250">
    <property type="match status" value="1"/>
</dbReference>
<dbReference type="InterPro" id="IPR038669">
    <property type="entry name" value="TbpB_N-lobe_sf"/>
</dbReference>
<evidence type="ECO:0000313" key="5">
    <source>
        <dbReference type="Proteomes" id="UP000294841"/>
    </source>
</evidence>
<evidence type="ECO:0000256" key="1">
    <source>
        <dbReference type="SAM" id="Coils"/>
    </source>
</evidence>
<dbReference type="SUPFAM" id="SSF56925">
    <property type="entry name" value="OMPA-like"/>
    <property type="match status" value="2"/>
</dbReference>
<dbReference type="PROSITE" id="PS51257">
    <property type="entry name" value="PROKAR_LIPOPROTEIN"/>
    <property type="match status" value="1"/>
</dbReference>
<sequence>MNIPFKKKALVIIFPVLLTACAGGGSFDSNIVPEINKNTESSQDSKKIIKEGSTKKVEDLYLGYQVSLVRRNIATHKDGKLNEEKIKVYHVRTGTENGSGLFLEEEIAQNEQKLSLQNRQGRIGKAFILTRDDRKQGFKHISLGFEDYNELGEPEEKGLKGKEDILRTGPTGTLYYQGENASKTIPNQGNVSYKGIWHFATDAKQGRDTNTSSAIDTIGGGFGDKYSATSNREQSTAGTNGVIYNSEFEANFNDKKLTGKLNKTTREGNREIYSIDSKIEKNHFNGKAIALSKDDKDFGKFFGSDSNSVIGGFFGDNGEELAGSFLADDSSIFVVFGASSGNINTSNKGKDLFDAFTINYENNENFPNVENLESFHNISKLIIDGKEIPLENNISSTLPSGDSIQGHSTQLDYTSFGSYSYSKKQNNKMENKAKENVSKTDEPNVKDIINEQIKGIVDNTLLYWLVMNIEEDTEEYIEEDTEESAEEYIEEKDYTDVDNEINNQKINPKYILDFLDNNEEYVLDIVKDLNGDESTEGYKKPLQTLKEHIRNFTPSSTTKNEQDYINDFYKKKENDFIYAEDGIARNINISQQDLKEKLAKNNKLNKKRVVAELDSIIKTKKEFDAQYNERKKIDYDLKKAKYLRDEFNSDAVNKEGKTLAQLQNEIRELENKQNTLDEKIGVSNGKYKDIDLDTINLENLTLIRNEVNDFKLPIDPSGKHFFVQGIPTEVGNMPKIEQGLVVKYDGSWEGSFWKEGQTEFNLPNSSEKDQNKAKFTVDFNDKLLEGQLGRGSSFDSQYVQINAKIDGTSFNGVANTSSSGLDPDSKNYLKLTKENGKITEDKIIKFTNAPVTGKFYGPHAEELAGSFYYKENNSKGMGVFGAKRVGEPEKGTVIPIEEDNSEVLETPLEN</sequence>
<evidence type="ECO:0000313" key="4">
    <source>
        <dbReference type="EMBL" id="TCP11478.1"/>
    </source>
</evidence>
<dbReference type="Gene3D" id="2.40.160.90">
    <property type="match status" value="2"/>
</dbReference>
<dbReference type="InterPro" id="IPR001677">
    <property type="entry name" value="TbpB_B_D"/>
</dbReference>
<organism evidence="4 5">
    <name type="scientific">Bisgaardia hudsonensis</name>
    <dbReference type="NCBI Taxonomy" id="109472"/>
    <lineage>
        <taxon>Bacteria</taxon>
        <taxon>Pseudomonadati</taxon>
        <taxon>Pseudomonadota</taxon>
        <taxon>Gammaproteobacteria</taxon>
        <taxon>Pasteurellales</taxon>
        <taxon>Pasteurellaceae</taxon>
        <taxon>Bisgaardia</taxon>
    </lineage>
</organism>
<evidence type="ECO:0000259" key="3">
    <source>
        <dbReference type="Pfam" id="PF01298"/>
    </source>
</evidence>
<keyword evidence="5" id="KW-1185">Reference proteome</keyword>
<dbReference type="InterPro" id="IPR038197">
    <property type="entry name" value="TbpB_C-lobe_sf"/>
</dbReference>
<reference evidence="4 5" key="1">
    <citation type="submission" date="2019-03" db="EMBL/GenBank/DDBJ databases">
        <title>Genomic Encyclopedia of Type Strains, Phase IV (KMG-IV): sequencing the most valuable type-strain genomes for metagenomic binning, comparative biology and taxonomic classification.</title>
        <authorList>
            <person name="Goeker M."/>
        </authorList>
    </citation>
    <scope>NUCLEOTIDE SEQUENCE [LARGE SCALE GENOMIC DNA]</scope>
    <source>
        <strain evidence="4 5">DSM 28231</strain>
    </source>
</reference>
<feature type="coiled-coil region" evidence="1">
    <location>
        <begin position="652"/>
        <end position="679"/>
    </location>
</feature>
<feature type="chain" id="PRO_5020547693" evidence="2">
    <location>
        <begin position="23"/>
        <end position="910"/>
    </location>
</feature>